<sequence length="109" mass="12415">MRNPRRGDEQCEEEHLAAQNVDIKYQGLVRDKPPDIGVVYSGVSYRAKSKCGDPTASHGSPQLRAFMLRDFGSDRNREFEDLGGGYVYEHRRPRMFTEYGGKTVCFDPP</sequence>
<organism evidence="1 2">
    <name type="scientific">Mikania micrantha</name>
    <name type="common">bitter vine</name>
    <dbReference type="NCBI Taxonomy" id="192012"/>
    <lineage>
        <taxon>Eukaryota</taxon>
        <taxon>Viridiplantae</taxon>
        <taxon>Streptophyta</taxon>
        <taxon>Embryophyta</taxon>
        <taxon>Tracheophyta</taxon>
        <taxon>Spermatophyta</taxon>
        <taxon>Magnoliopsida</taxon>
        <taxon>eudicotyledons</taxon>
        <taxon>Gunneridae</taxon>
        <taxon>Pentapetalae</taxon>
        <taxon>asterids</taxon>
        <taxon>campanulids</taxon>
        <taxon>Asterales</taxon>
        <taxon>Asteraceae</taxon>
        <taxon>Asteroideae</taxon>
        <taxon>Heliantheae alliance</taxon>
        <taxon>Eupatorieae</taxon>
        <taxon>Mikania</taxon>
    </lineage>
</organism>
<comment type="caution">
    <text evidence="1">The sequence shown here is derived from an EMBL/GenBank/DDBJ whole genome shotgun (WGS) entry which is preliminary data.</text>
</comment>
<reference evidence="1 2" key="1">
    <citation type="submission" date="2019-05" db="EMBL/GenBank/DDBJ databases">
        <title>Mikania micrantha, genome provides insights into the molecular mechanism of rapid growth.</title>
        <authorList>
            <person name="Liu B."/>
        </authorList>
    </citation>
    <scope>NUCLEOTIDE SEQUENCE [LARGE SCALE GENOMIC DNA]</scope>
    <source>
        <strain evidence="1">NLD-2019</strain>
        <tissue evidence="1">Leaf</tissue>
    </source>
</reference>
<keyword evidence="2" id="KW-1185">Reference proteome</keyword>
<proteinExistence type="predicted"/>
<dbReference type="AlphaFoldDB" id="A0A5N6LGU1"/>
<accession>A0A5N6LGU1</accession>
<protein>
    <submittedName>
        <fullName evidence="1">Uncharacterized protein</fullName>
    </submittedName>
</protein>
<name>A0A5N6LGU1_9ASTR</name>
<dbReference type="Proteomes" id="UP000326396">
    <property type="component" value="Unassembled WGS sequence"/>
</dbReference>
<gene>
    <name evidence="1" type="ORF">E3N88_42751</name>
</gene>
<dbReference type="EMBL" id="SZYD01000737">
    <property type="protein sequence ID" value="KAD1482155.1"/>
    <property type="molecule type" value="Genomic_DNA"/>
</dbReference>
<evidence type="ECO:0000313" key="1">
    <source>
        <dbReference type="EMBL" id="KAD1482155.1"/>
    </source>
</evidence>
<evidence type="ECO:0000313" key="2">
    <source>
        <dbReference type="Proteomes" id="UP000326396"/>
    </source>
</evidence>